<keyword evidence="1" id="KW-0472">Membrane</keyword>
<dbReference type="SMART" id="SM00220">
    <property type="entry name" value="S_TKc"/>
    <property type="match status" value="1"/>
</dbReference>
<keyword evidence="3" id="KW-0808">Transferase</keyword>
<feature type="transmembrane region" description="Helical" evidence="1">
    <location>
        <begin position="281"/>
        <end position="298"/>
    </location>
</feature>
<reference evidence="3 4" key="1">
    <citation type="submission" date="2019-03" db="EMBL/GenBank/DDBJ databases">
        <title>Genomic Encyclopedia of Type Strains, Phase IV (KMG-IV): sequencing the most valuable type-strain genomes for metagenomic binning, comparative biology and taxonomic classification.</title>
        <authorList>
            <person name="Goeker M."/>
        </authorList>
    </citation>
    <scope>NUCLEOTIDE SEQUENCE [LARGE SCALE GENOMIC DNA]</scope>
    <source>
        <strain evidence="3 4">DSM 102940</strain>
    </source>
</reference>
<dbReference type="GO" id="GO:0005524">
    <property type="term" value="F:ATP binding"/>
    <property type="evidence" value="ECO:0007669"/>
    <property type="project" value="InterPro"/>
</dbReference>
<evidence type="ECO:0000313" key="4">
    <source>
        <dbReference type="Proteomes" id="UP000294919"/>
    </source>
</evidence>
<keyword evidence="3" id="KW-0418">Kinase</keyword>
<organism evidence="3 4">
    <name type="scientific">Marinisporobacter balticus</name>
    <dbReference type="NCBI Taxonomy" id="2018667"/>
    <lineage>
        <taxon>Bacteria</taxon>
        <taxon>Bacillati</taxon>
        <taxon>Bacillota</taxon>
        <taxon>Clostridia</taxon>
        <taxon>Peptostreptococcales</taxon>
        <taxon>Thermotaleaceae</taxon>
        <taxon>Marinisporobacter</taxon>
    </lineage>
</organism>
<dbReference type="Pfam" id="PF00069">
    <property type="entry name" value="Pkinase"/>
    <property type="match status" value="1"/>
</dbReference>
<dbReference type="PANTHER" id="PTHR44167:SF24">
    <property type="entry name" value="SERINE_THREONINE-PROTEIN KINASE CHK2"/>
    <property type="match status" value="1"/>
</dbReference>
<dbReference type="GO" id="GO:0004672">
    <property type="term" value="F:protein kinase activity"/>
    <property type="evidence" value="ECO:0007669"/>
    <property type="project" value="InterPro"/>
</dbReference>
<dbReference type="SUPFAM" id="SSF56112">
    <property type="entry name" value="Protein kinase-like (PK-like)"/>
    <property type="match status" value="1"/>
</dbReference>
<dbReference type="PROSITE" id="PS50011">
    <property type="entry name" value="PROTEIN_KINASE_DOM"/>
    <property type="match status" value="1"/>
</dbReference>
<dbReference type="InterPro" id="IPR000719">
    <property type="entry name" value="Prot_kinase_dom"/>
</dbReference>
<feature type="domain" description="Protein kinase" evidence="2">
    <location>
        <begin position="21"/>
        <end position="301"/>
    </location>
</feature>
<dbReference type="OrthoDB" id="583109at2"/>
<sequence>MNGIKLYPGDILWGKWNKNGYKIIHLLGMGGIGKVFKVQDIKTNQICALKISKEMQSITKEYEMLNKFDYIGLVPKVYEIDDFYYRNDRLYYIAMECIEGKNLKEYIMKKPVNIKATIGLTMIIGKAFRILHKNGFIFGDLKLENLMIDQKNNVIKIIDLGGVTAIGSSIKEFTPLYDRASWNMGLRRGDEKYDLFSLSMLITTLLLQEQCSPQEMTVDKLIKKMKDMHIFSKLVELIHKGFKQKDISFEEFLIHLEKLYRKDLYQWKKNKKYTFDKKNRTVNVIFISSILLFVGILYKCF</sequence>
<dbReference type="RefSeq" id="WP_132246667.1">
    <property type="nucleotide sequence ID" value="NZ_SLWV01000022.1"/>
</dbReference>
<dbReference type="PANTHER" id="PTHR44167">
    <property type="entry name" value="OVARIAN-SPECIFIC SERINE/THREONINE-PROTEIN KINASE LOK-RELATED"/>
    <property type="match status" value="1"/>
</dbReference>
<accession>A0A4R2KXE1</accession>
<dbReference type="Proteomes" id="UP000294919">
    <property type="component" value="Unassembled WGS sequence"/>
</dbReference>
<gene>
    <name evidence="3" type="ORF">EV214_12224</name>
</gene>
<keyword evidence="1" id="KW-0812">Transmembrane</keyword>
<dbReference type="EMBL" id="SLWV01000022">
    <property type="protein sequence ID" value="TCO71355.1"/>
    <property type="molecule type" value="Genomic_DNA"/>
</dbReference>
<protein>
    <submittedName>
        <fullName evidence="3">Serine/threonine-protein kinase</fullName>
    </submittedName>
</protein>
<evidence type="ECO:0000259" key="2">
    <source>
        <dbReference type="PROSITE" id="PS50011"/>
    </source>
</evidence>
<comment type="caution">
    <text evidence="3">The sequence shown here is derived from an EMBL/GenBank/DDBJ whole genome shotgun (WGS) entry which is preliminary data.</text>
</comment>
<keyword evidence="1" id="KW-1133">Transmembrane helix</keyword>
<evidence type="ECO:0000313" key="3">
    <source>
        <dbReference type="EMBL" id="TCO71355.1"/>
    </source>
</evidence>
<keyword evidence="4" id="KW-1185">Reference proteome</keyword>
<dbReference type="InterPro" id="IPR011009">
    <property type="entry name" value="Kinase-like_dom_sf"/>
</dbReference>
<dbReference type="AlphaFoldDB" id="A0A4R2KXE1"/>
<dbReference type="Gene3D" id="1.10.510.10">
    <property type="entry name" value="Transferase(Phosphotransferase) domain 1"/>
    <property type="match status" value="1"/>
</dbReference>
<evidence type="ECO:0000256" key="1">
    <source>
        <dbReference type="SAM" id="Phobius"/>
    </source>
</evidence>
<proteinExistence type="predicted"/>
<name>A0A4R2KXE1_9FIRM</name>